<accession>A0A5S5DSZ6</accession>
<dbReference type="EMBL" id="VNHX01000002">
    <property type="protein sequence ID" value="TYP97779.1"/>
    <property type="molecule type" value="Genomic_DNA"/>
</dbReference>
<keyword evidence="2" id="KW-1185">Reference proteome</keyword>
<dbReference type="AlphaFoldDB" id="A0A5S5DSZ6"/>
<dbReference type="RefSeq" id="WP_148907423.1">
    <property type="nucleotide sequence ID" value="NZ_VNHX01000002.1"/>
</dbReference>
<protein>
    <submittedName>
        <fullName evidence="1">Uncharacterized protein</fullName>
    </submittedName>
</protein>
<gene>
    <name evidence="1" type="ORF">BC792_102201</name>
</gene>
<organism evidence="1 2">
    <name type="scientific">Sphingobacterium allocomposti</name>
    <dbReference type="NCBI Taxonomy" id="415956"/>
    <lineage>
        <taxon>Bacteria</taxon>
        <taxon>Pseudomonadati</taxon>
        <taxon>Bacteroidota</taxon>
        <taxon>Sphingobacteriia</taxon>
        <taxon>Sphingobacteriales</taxon>
        <taxon>Sphingobacteriaceae</taxon>
        <taxon>Sphingobacterium</taxon>
    </lineage>
</organism>
<dbReference type="Proteomes" id="UP000325105">
    <property type="component" value="Unassembled WGS sequence"/>
</dbReference>
<reference evidence="1 2" key="1">
    <citation type="submission" date="2019-07" db="EMBL/GenBank/DDBJ databases">
        <title>Genomic Encyclopedia of Archaeal and Bacterial Type Strains, Phase II (KMG-II): from individual species to whole genera.</title>
        <authorList>
            <person name="Goeker M."/>
        </authorList>
    </citation>
    <scope>NUCLEOTIDE SEQUENCE [LARGE SCALE GENOMIC DNA]</scope>
    <source>
        <strain evidence="1 2">DSM 18850</strain>
    </source>
</reference>
<name>A0A5S5DSZ6_9SPHI</name>
<comment type="caution">
    <text evidence="1">The sequence shown here is derived from an EMBL/GenBank/DDBJ whole genome shotgun (WGS) entry which is preliminary data.</text>
</comment>
<dbReference type="OrthoDB" id="982085at2"/>
<evidence type="ECO:0000313" key="2">
    <source>
        <dbReference type="Proteomes" id="UP000325105"/>
    </source>
</evidence>
<proteinExistence type="predicted"/>
<evidence type="ECO:0000313" key="1">
    <source>
        <dbReference type="EMBL" id="TYP97779.1"/>
    </source>
</evidence>
<sequence>MENIQQLIQGLINKEVDNSSISNNLAGDVAKETGSSLIDGLKSAVSGGNMGDLTRIFSSEDSNALTSNPVVQNMISSLTSKLGSNVGIDSATAGNFASSILPKVISMISAKIKSGDLNIADILSSFTGGGAGSILDQDGDGKVNLNDAVSAVKKGGLGGMLGGLFK</sequence>